<name>A0A0M3IAL3_ASCLU</name>
<organism evidence="2 3">
    <name type="scientific">Ascaris lumbricoides</name>
    <name type="common">Giant roundworm</name>
    <dbReference type="NCBI Taxonomy" id="6252"/>
    <lineage>
        <taxon>Eukaryota</taxon>
        <taxon>Metazoa</taxon>
        <taxon>Ecdysozoa</taxon>
        <taxon>Nematoda</taxon>
        <taxon>Chromadorea</taxon>
        <taxon>Rhabditida</taxon>
        <taxon>Spirurina</taxon>
        <taxon>Ascaridomorpha</taxon>
        <taxon>Ascaridoidea</taxon>
        <taxon>Ascarididae</taxon>
        <taxon>Ascaris</taxon>
    </lineage>
</organism>
<keyword evidence="1" id="KW-1133">Transmembrane helix</keyword>
<proteinExistence type="predicted"/>
<evidence type="ECO:0000313" key="2">
    <source>
        <dbReference type="Proteomes" id="UP000036681"/>
    </source>
</evidence>
<keyword evidence="1" id="KW-0472">Membrane</keyword>
<accession>A0A0M3IAL3</accession>
<dbReference type="WBParaSite" id="ALUE_0001463301-mRNA-1">
    <property type="protein sequence ID" value="ALUE_0001463301-mRNA-1"/>
    <property type="gene ID" value="ALUE_0001463301"/>
</dbReference>
<keyword evidence="1" id="KW-0812">Transmembrane</keyword>
<keyword evidence="2" id="KW-1185">Reference proteome</keyword>
<protein>
    <submittedName>
        <fullName evidence="3">ATP-binding cassette sub-family A member 3</fullName>
    </submittedName>
</protein>
<dbReference type="AlphaFoldDB" id="A0A0M3IAL3"/>
<sequence>MRPFAQLRLLLWKNFLHQIRAPWFTLLEFVIPLLLIALTFGTMLGLKNKFERTYDARIYPSWFVHGNAIDLILPPDPKNLSGSIFDLRYFLQPFDNDDCIFLNLTKDPQDPTHFEIALEIAYAPSNPHIDSIMRKVQV</sequence>
<reference evidence="3" key="1">
    <citation type="submission" date="2017-02" db="UniProtKB">
        <authorList>
            <consortium name="WormBaseParasite"/>
        </authorList>
    </citation>
    <scope>IDENTIFICATION</scope>
</reference>
<dbReference type="Proteomes" id="UP000036681">
    <property type="component" value="Unplaced"/>
</dbReference>
<feature type="transmembrane region" description="Helical" evidence="1">
    <location>
        <begin position="20"/>
        <end position="46"/>
    </location>
</feature>
<evidence type="ECO:0000256" key="1">
    <source>
        <dbReference type="SAM" id="Phobius"/>
    </source>
</evidence>
<evidence type="ECO:0000313" key="3">
    <source>
        <dbReference type="WBParaSite" id="ALUE_0001463301-mRNA-1"/>
    </source>
</evidence>